<name>A0ABQ3T6I6_9ACTN</name>
<dbReference type="RefSeq" id="WP_051762645.1">
    <property type="nucleotide sequence ID" value="NZ_BAAATO010000011.1"/>
</dbReference>
<keyword evidence="2" id="KW-0238">DNA-binding</keyword>
<dbReference type="InterPro" id="IPR008920">
    <property type="entry name" value="TF_FadR/GntR_C"/>
</dbReference>
<evidence type="ECO:0000256" key="2">
    <source>
        <dbReference type="ARBA" id="ARBA00023125"/>
    </source>
</evidence>
<sequence length="221" mass="24480">MKGFRPHTKTPIERTPASARVYHELRRRILHGELAAGSPLSEIEIAGELEVSRTPVREALRELLSDALVLDGRRRQCVVADTSPELEREVLLMRTALESLAAREAATVADESGSDVLHLIMVRTRRALAAKDVNAALDCDDEFHQRLAAMSGLPIVADTVRRLRGFARLIGLKKGWHLADLRRSADEHEQIIAALESGEPDLAERLMVDHLKTGSGEHGRQ</sequence>
<comment type="caution">
    <text evidence="5">The sequence shown here is derived from an EMBL/GenBank/DDBJ whole genome shotgun (WGS) entry which is preliminary data.</text>
</comment>
<dbReference type="InterPro" id="IPR036390">
    <property type="entry name" value="WH_DNA-bd_sf"/>
</dbReference>
<dbReference type="SMART" id="SM00345">
    <property type="entry name" value="HTH_GNTR"/>
    <property type="match status" value="1"/>
</dbReference>
<dbReference type="PROSITE" id="PS50949">
    <property type="entry name" value="HTH_GNTR"/>
    <property type="match status" value="1"/>
</dbReference>
<dbReference type="SUPFAM" id="SSF48008">
    <property type="entry name" value="GntR ligand-binding domain-like"/>
    <property type="match status" value="1"/>
</dbReference>
<dbReference type="Proteomes" id="UP000608522">
    <property type="component" value="Unassembled WGS sequence"/>
</dbReference>
<dbReference type="Pfam" id="PF00392">
    <property type="entry name" value="GntR"/>
    <property type="match status" value="1"/>
</dbReference>
<keyword evidence="6" id="KW-1185">Reference proteome</keyword>
<keyword evidence="3" id="KW-0804">Transcription</keyword>
<accession>A0ABQ3T6I6</accession>
<proteinExistence type="predicted"/>
<dbReference type="EMBL" id="BNED01000005">
    <property type="protein sequence ID" value="GHI76008.1"/>
    <property type="molecule type" value="Genomic_DNA"/>
</dbReference>
<feature type="domain" description="HTH gntR-type" evidence="4">
    <location>
        <begin position="15"/>
        <end position="82"/>
    </location>
</feature>
<gene>
    <name evidence="5" type="ORF">Sspor_15690</name>
</gene>
<dbReference type="PANTHER" id="PTHR43537:SF45">
    <property type="entry name" value="GNTR FAMILY REGULATORY PROTEIN"/>
    <property type="match status" value="1"/>
</dbReference>
<dbReference type="SUPFAM" id="SSF46785">
    <property type="entry name" value="Winged helix' DNA-binding domain"/>
    <property type="match status" value="1"/>
</dbReference>
<protein>
    <submittedName>
        <fullName evidence="5">GntR family transcriptional regulator</fullName>
    </submittedName>
</protein>
<dbReference type="CDD" id="cd07377">
    <property type="entry name" value="WHTH_GntR"/>
    <property type="match status" value="1"/>
</dbReference>
<evidence type="ECO:0000313" key="6">
    <source>
        <dbReference type="Proteomes" id="UP000608522"/>
    </source>
</evidence>
<dbReference type="InterPro" id="IPR036388">
    <property type="entry name" value="WH-like_DNA-bd_sf"/>
</dbReference>
<reference evidence="6" key="1">
    <citation type="submission" date="2023-07" db="EMBL/GenBank/DDBJ databases">
        <title>Whole genome shotgun sequence of Streptomyces spororaveus NBRC 15456.</title>
        <authorList>
            <person name="Komaki H."/>
            <person name="Tamura T."/>
        </authorList>
    </citation>
    <scope>NUCLEOTIDE SEQUENCE [LARGE SCALE GENOMIC DNA]</scope>
    <source>
        <strain evidence="6">NBRC 15456</strain>
    </source>
</reference>
<dbReference type="Gene3D" id="1.20.120.530">
    <property type="entry name" value="GntR ligand-binding domain-like"/>
    <property type="match status" value="1"/>
</dbReference>
<evidence type="ECO:0000313" key="5">
    <source>
        <dbReference type="EMBL" id="GHI76008.1"/>
    </source>
</evidence>
<evidence type="ECO:0000256" key="3">
    <source>
        <dbReference type="ARBA" id="ARBA00023163"/>
    </source>
</evidence>
<dbReference type="Pfam" id="PF07729">
    <property type="entry name" value="FCD"/>
    <property type="match status" value="1"/>
</dbReference>
<evidence type="ECO:0000259" key="4">
    <source>
        <dbReference type="PROSITE" id="PS50949"/>
    </source>
</evidence>
<dbReference type="InterPro" id="IPR000524">
    <property type="entry name" value="Tscrpt_reg_HTH_GntR"/>
</dbReference>
<evidence type="ECO:0000256" key="1">
    <source>
        <dbReference type="ARBA" id="ARBA00023015"/>
    </source>
</evidence>
<organism evidence="5 6">
    <name type="scientific">Streptomyces spororaveus</name>
    <dbReference type="NCBI Taxonomy" id="284039"/>
    <lineage>
        <taxon>Bacteria</taxon>
        <taxon>Bacillati</taxon>
        <taxon>Actinomycetota</taxon>
        <taxon>Actinomycetes</taxon>
        <taxon>Kitasatosporales</taxon>
        <taxon>Streptomycetaceae</taxon>
        <taxon>Streptomyces</taxon>
    </lineage>
</organism>
<keyword evidence="1" id="KW-0805">Transcription regulation</keyword>
<dbReference type="PANTHER" id="PTHR43537">
    <property type="entry name" value="TRANSCRIPTIONAL REGULATOR, GNTR FAMILY"/>
    <property type="match status" value="1"/>
</dbReference>
<dbReference type="InterPro" id="IPR011711">
    <property type="entry name" value="GntR_C"/>
</dbReference>
<dbReference type="SMART" id="SM00895">
    <property type="entry name" value="FCD"/>
    <property type="match status" value="1"/>
</dbReference>
<dbReference type="Gene3D" id="1.10.10.10">
    <property type="entry name" value="Winged helix-like DNA-binding domain superfamily/Winged helix DNA-binding domain"/>
    <property type="match status" value="1"/>
</dbReference>